<keyword evidence="3" id="KW-1185">Reference proteome</keyword>
<protein>
    <recommendedName>
        <fullName evidence="1">HTH cro/C1-type domain-containing protein</fullName>
    </recommendedName>
</protein>
<reference evidence="2 3" key="1">
    <citation type="journal article" date="2012" name="J. Bacteriol.">
        <title>Genome sequences for six rhodanobacter strains, isolated from soils and the terrestrial subsurface, with variable denitrification capabilities.</title>
        <authorList>
            <person name="Kostka J.E."/>
            <person name="Green S.J."/>
            <person name="Rishishwar L."/>
            <person name="Prakash O."/>
            <person name="Katz L.S."/>
            <person name="Marino-Ramirez L."/>
            <person name="Jordan I.K."/>
            <person name="Munk C."/>
            <person name="Ivanova N."/>
            <person name="Mikhailova N."/>
            <person name="Watson D.B."/>
            <person name="Brown S.D."/>
            <person name="Palumbo A.V."/>
            <person name="Brooks S.C."/>
        </authorList>
    </citation>
    <scope>NUCLEOTIDE SEQUENCE [LARGE SCALE GENOMIC DNA]</scope>
    <source>
        <strain evidence="2 3">B39</strain>
    </source>
</reference>
<comment type="caution">
    <text evidence="2">The sequence shown here is derived from an EMBL/GenBank/DDBJ whole genome shotgun (WGS) entry which is preliminary data.</text>
</comment>
<evidence type="ECO:0000259" key="1">
    <source>
        <dbReference type="PROSITE" id="PS50943"/>
    </source>
</evidence>
<dbReference type="PATRIC" id="fig|1163407.3.peg.2892"/>
<evidence type="ECO:0000313" key="2">
    <source>
        <dbReference type="EMBL" id="EIL91036.1"/>
    </source>
</evidence>
<dbReference type="InterPro" id="IPR010982">
    <property type="entry name" value="Lambda_DNA-bd_dom_sf"/>
</dbReference>
<dbReference type="eggNOG" id="ENOG5033CHU">
    <property type="taxonomic scope" value="Bacteria"/>
</dbReference>
<dbReference type="Proteomes" id="UP000003226">
    <property type="component" value="Unassembled WGS sequence"/>
</dbReference>
<dbReference type="Gene3D" id="1.10.260.40">
    <property type="entry name" value="lambda repressor-like DNA-binding domains"/>
    <property type="match status" value="1"/>
</dbReference>
<name>I4VUZ5_9GAMM</name>
<dbReference type="AlphaFoldDB" id="I4VUZ5"/>
<dbReference type="PROSITE" id="PS50943">
    <property type="entry name" value="HTH_CROC1"/>
    <property type="match status" value="1"/>
</dbReference>
<evidence type="ECO:0000313" key="3">
    <source>
        <dbReference type="Proteomes" id="UP000003226"/>
    </source>
</evidence>
<dbReference type="EMBL" id="AJXT01000046">
    <property type="protein sequence ID" value="EIL91036.1"/>
    <property type="molecule type" value="Genomic_DNA"/>
</dbReference>
<dbReference type="InterPro" id="IPR001387">
    <property type="entry name" value="Cro/C1-type_HTH"/>
</dbReference>
<feature type="domain" description="HTH cro/C1-type" evidence="1">
    <location>
        <begin position="19"/>
        <end position="51"/>
    </location>
</feature>
<dbReference type="STRING" id="1163407.UU7_14370"/>
<accession>I4VUZ5</accession>
<dbReference type="SUPFAM" id="SSF47413">
    <property type="entry name" value="lambda repressor-like DNA-binding domains"/>
    <property type="match status" value="1"/>
</dbReference>
<dbReference type="CDD" id="cd00093">
    <property type="entry name" value="HTH_XRE"/>
    <property type="match status" value="1"/>
</dbReference>
<organism evidence="2 3">
    <name type="scientific">Rhodanobacter spathiphylli B39</name>
    <dbReference type="NCBI Taxonomy" id="1163407"/>
    <lineage>
        <taxon>Bacteria</taxon>
        <taxon>Pseudomonadati</taxon>
        <taxon>Pseudomonadota</taxon>
        <taxon>Gammaproteobacteria</taxon>
        <taxon>Lysobacterales</taxon>
        <taxon>Rhodanobacteraceae</taxon>
        <taxon>Rhodanobacter</taxon>
    </lineage>
</organism>
<sequence>MKSVDTPLLLLARQLGTALRAERKRLGLAQAEVARHANVGRQKLIQVEQGKPGVALAAYAATMDALGLVPEVTPAKIRVAEYPQLKRLTWNRPGADTVAERDALALYERHWDLVDVDHMTTHERSLLQRLMDKYGQGILHV</sequence>
<dbReference type="GO" id="GO:0003677">
    <property type="term" value="F:DNA binding"/>
    <property type="evidence" value="ECO:0007669"/>
    <property type="project" value="InterPro"/>
</dbReference>
<gene>
    <name evidence="2" type="ORF">UU7_14370</name>
</gene>
<dbReference type="Pfam" id="PF13560">
    <property type="entry name" value="HTH_31"/>
    <property type="match status" value="1"/>
</dbReference>
<proteinExistence type="predicted"/>
<dbReference type="OrthoDB" id="7365273at2"/>